<name>A0A9P9DI19_9HYPO</name>
<evidence type="ECO:0000256" key="1">
    <source>
        <dbReference type="SAM" id="MobiDB-lite"/>
    </source>
</evidence>
<gene>
    <name evidence="2" type="ORF">B0J13DRAFT_612895</name>
</gene>
<comment type="caution">
    <text evidence="2">The sequence shown here is derived from an EMBL/GenBank/DDBJ whole genome shotgun (WGS) entry which is preliminary data.</text>
</comment>
<dbReference type="AlphaFoldDB" id="A0A9P9DI19"/>
<evidence type="ECO:0000313" key="3">
    <source>
        <dbReference type="Proteomes" id="UP000717696"/>
    </source>
</evidence>
<reference evidence="2" key="1">
    <citation type="journal article" date="2021" name="Nat. Commun.">
        <title>Genetic determinants of endophytism in the Arabidopsis root mycobiome.</title>
        <authorList>
            <person name="Mesny F."/>
            <person name="Miyauchi S."/>
            <person name="Thiergart T."/>
            <person name="Pickel B."/>
            <person name="Atanasova L."/>
            <person name="Karlsson M."/>
            <person name="Huettel B."/>
            <person name="Barry K.W."/>
            <person name="Haridas S."/>
            <person name="Chen C."/>
            <person name="Bauer D."/>
            <person name="Andreopoulos W."/>
            <person name="Pangilinan J."/>
            <person name="LaButti K."/>
            <person name="Riley R."/>
            <person name="Lipzen A."/>
            <person name="Clum A."/>
            <person name="Drula E."/>
            <person name="Henrissat B."/>
            <person name="Kohler A."/>
            <person name="Grigoriev I.V."/>
            <person name="Martin F.M."/>
            <person name="Hacquard S."/>
        </authorList>
    </citation>
    <scope>NUCLEOTIDE SEQUENCE</scope>
    <source>
        <strain evidence="2">MPI-CAGE-AT-0021</strain>
    </source>
</reference>
<proteinExistence type="predicted"/>
<sequence>MDPPSITVGCLGLIDAIHKTSSLITRFVVDCKDARGDLRAVILELSDLTLTVHLLQDIVSHDGKATSKGSIPSSLETDIRGIIDNCLGVARDIEEVLAEYTSGKLAPTRWAIRGKERVATLKTLLGAHRQALNLAVDTITLSITKGIKDTGQIVNDTADIKEDTNKILDEIARLESLIISNDLAGTVCDDLSRPGSPAEFSLAPPALPESPHPPMEKLPERADANKEIDTLAASFRDSANISDPEKNPRNPGMSNQDVSAAATHQLGRPEPLRGGPNTSYKMNLVAENVGPFPGQMLAVSLDGTTAFSWDESKRVVMIQDVVSARVRGTWKPWRSLSLFFNPFSNSRKGEVVPLSRNGSLMLLVQHPKKEKDGCKLRAYDWVLEAEVQSLDLNAHFILDYFPKDGNRVLFLTWKVNGGLDLIQVERIIAGGGYAHDIRTGTLPDDKKGLSSGYPWAMTFSLTGQRIVRVSLTEAEAWADVWDIGPDPLPKNDGRVRITARSRVNLKRKEFWMAKPYQPHQPFNDTWPCVECSKDLLVMVGCTYDEATDREDWFVTGWNLVSGEILFNHSLGKWPPALVFRASLSVDCKRLKVLRWTRFENENVFDRANVDSEWALTGDWENYELLELDGLRTIERWRGLTEFTPDFDIALNQSRKGDASSWHVYKLVRNRV</sequence>
<keyword evidence="3" id="KW-1185">Reference proteome</keyword>
<feature type="region of interest" description="Disordered" evidence="1">
    <location>
        <begin position="195"/>
        <end position="218"/>
    </location>
</feature>
<feature type="region of interest" description="Disordered" evidence="1">
    <location>
        <begin position="234"/>
        <end position="260"/>
    </location>
</feature>
<evidence type="ECO:0000313" key="2">
    <source>
        <dbReference type="EMBL" id="KAH7119367.1"/>
    </source>
</evidence>
<organism evidence="2 3">
    <name type="scientific">Dactylonectria estremocensis</name>
    <dbReference type="NCBI Taxonomy" id="1079267"/>
    <lineage>
        <taxon>Eukaryota</taxon>
        <taxon>Fungi</taxon>
        <taxon>Dikarya</taxon>
        <taxon>Ascomycota</taxon>
        <taxon>Pezizomycotina</taxon>
        <taxon>Sordariomycetes</taxon>
        <taxon>Hypocreomycetidae</taxon>
        <taxon>Hypocreales</taxon>
        <taxon>Nectriaceae</taxon>
        <taxon>Dactylonectria</taxon>
    </lineage>
</organism>
<evidence type="ECO:0008006" key="4">
    <source>
        <dbReference type="Google" id="ProtNLM"/>
    </source>
</evidence>
<accession>A0A9P9DI19</accession>
<dbReference type="Proteomes" id="UP000717696">
    <property type="component" value="Unassembled WGS sequence"/>
</dbReference>
<dbReference type="EMBL" id="JAGMUU010000030">
    <property type="protein sequence ID" value="KAH7119367.1"/>
    <property type="molecule type" value="Genomic_DNA"/>
</dbReference>
<protein>
    <recommendedName>
        <fullName evidence="4">Fungal N-terminal domain-containing protein</fullName>
    </recommendedName>
</protein>
<dbReference type="OrthoDB" id="524326at2759"/>